<gene>
    <name evidence="1" type="ORF">AFUS01_LOCUS24434</name>
</gene>
<organism evidence="1 2">
    <name type="scientific">Allacma fusca</name>
    <dbReference type="NCBI Taxonomy" id="39272"/>
    <lineage>
        <taxon>Eukaryota</taxon>
        <taxon>Metazoa</taxon>
        <taxon>Ecdysozoa</taxon>
        <taxon>Arthropoda</taxon>
        <taxon>Hexapoda</taxon>
        <taxon>Collembola</taxon>
        <taxon>Symphypleona</taxon>
        <taxon>Sminthuridae</taxon>
        <taxon>Allacma</taxon>
    </lineage>
</organism>
<protein>
    <submittedName>
        <fullName evidence="1">Uncharacterized protein</fullName>
    </submittedName>
</protein>
<keyword evidence="2" id="KW-1185">Reference proteome</keyword>
<reference evidence="1" key="1">
    <citation type="submission" date="2021-06" db="EMBL/GenBank/DDBJ databases">
        <authorList>
            <person name="Hodson N. C."/>
            <person name="Mongue J. A."/>
            <person name="Jaron S. K."/>
        </authorList>
    </citation>
    <scope>NUCLEOTIDE SEQUENCE</scope>
</reference>
<dbReference type="EMBL" id="CAJVCH010305008">
    <property type="protein sequence ID" value="CAG7785832.1"/>
    <property type="molecule type" value="Genomic_DNA"/>
</dbReference>
<dbReference type="AlphaFoldDB" id="A0A8J2P995"/>
<proteinExistence type="predicted"/>
<evidence type="ECO:0000313" key="2">
    <source>
        <dbReference type="Proteomes" id="UP000708208"/>
    </source>
</evidence>
<evidence type="ECO:0000313" key="1">
    <source>
        <dbReference type="EMBL" id="CAG7785832.1"/>
    </source>
</evidence>
<dbReference type="Proteomes" id="UP000708208">
    <property type="component" value="Unassembled WGS sequence"/>
</dbReference>
<sequence length="79" mass="8647">MNISHLRFYSSYFFEKSMKTPQIGAVDTHNVACNPVIITPHPSGLVPAAQFSQKPECPSLYPCVSPLESSSDAMAHHIS</sequence>
<name>A0A8J2P995_9HEXA</name>
<accession>A0A8J2P995</accession>
<comment type="caution">
    <text evidence="1">The sequence shown here is derived from an EMBL/GenBank/DDBJ whole genome shotgun (WGS) entry which is preliminary data.</text>
</comment>